<name>A0ABD3J1M1_EUCGL</name>
<dbReference type="PANTHER" id="PTHR33431:SF12">
    <property type="entry name" value="HIGH MOBILITY GROUP BOX PROTEIN, PUTATIVE (DUF1635)-RELATED"/>
    <property type="match status" value="1"/>
</dbReference>
<evidence type="ECO:0000313" key="4">
    <source>
        <dbReference type="Proteomes" id="UP001634007"/>
    </source>
</evidence>
<accession>A0ABD3J1M1</accession>
<dbReference type="AlphaFoldDB" id="A0ABD3J1M1"/>
<feature type="compositionally biased region" description="Basic residues" evidence="2">
    <location>
        <begin position="296"/>
        <end position="305"/>
    </location>
</feature>
<feature type="compositionally biased region" description="Polar residues" evidence="2">
    <location>
        <begin position="277"/>
        <end position="295"/>
    </location>
</feature>
<evidence type="ECO:0000256" key="1">
    <source>
        <dbReference type="SAM" id="Coils"/>
    </source>
</evidence>
<feature type="coiled-coil region" evidence="1">
    <location>
        <begin position="46"/>
        <end position="73"/>
    </location>
</feature>
<organism evidence="3 4">
    <name type="scientific">Eucalyptus globulus</name>
    <name type="common">Tasmanian blue gum</name>
    <dbReference type="NCBI Taxonomy" id="34317"/>
    <lineage>
        <taxon>Eukaryota</taxon>
        <taxon>Viridiplantae</taxon>
        <taxon>Streptophyta</taxon>
        <taxon>Embryophyta</taxon>
        <taxon>Tracheophyta</taxon>
        <taxon>Spermatophyta</taxon>
        <taxon>Magnoliopsida</taxon>
        <taxon>eudicotyledons</taxon>
        <taxon>Gunneridae</taxon>
        <taxon>Pentapetalae</taxon>
        <taxon>rosids</taxon>
        <taxon>malvids</taxon>
        <taxon>Myrtales</taxon>
        <taxon>Myrtaceae</taxon>
        <taxon>Myrtoideae</taxon>
        <taxon>Eucalypteae</taxon>
        <taxon>Eucalyptus</taxon>
    </lineage>
</organism>
<dbReference type="PANTHER" id="PTHR33431">
    <property type="entry name" value="ENABLED-LIKE PROTEIN (DUF1635)"/>
    <property type="match status" value="1"/>
</dbReference>
<keyword evidence="4" id="KW-1185">Reference proteome</keyword>
<feature type="region of interest" description="Disordered" evidence="2">
    <location>
        <begin position="277"/>
        <end position="305"/>
    </location>
</feature>
<dbReference type="InterPro" id="IPR012862">
    <property type="entry name" value="DUF1635"/>
</dbReference>
<comment type="caution">
    <text evidence="3">The sequence shown here is derived from an EMBL/GenBank/DDBJ whole genome shotgun (WGS) entry which is preliminary data.</text>
</comment>
<proteinExistence type="predicted"/>
<reference evidence="3 4" key="1">
    <citation type="submission" date="2024-11" db="EMBL/GenBank/DDBJ databases">
        <title>Chromosome-level genome assembly of Eucalyptus globulus Labill. provides insights into its genome evolution.</title>
        <authorList>
            <person name="Li X."/>
        </authorList>
    </citation>
    <scope>NUCLEOTIDE SEQUENCE [LARGE SCALE GENOMIC DNA]</scope>
    <source>
        <strain evidence="3">CL2024</strain>
        <tissue evidence="3">Fresh tender leaves</tissue>
    </source>
</reference>
<evidence type="ECO:0000313" key="3">
    <source>
        <dbReference type="EMBL" id="KAL3720099.1"/>
    </source>
</evidence>
<evidence type="ECO:0000256" key="2">
    <source>
        <dbReference type="SAM" id="MobiDB-lite"/>
    </source>
</evidence>
<dbReference type="Pfam" id="PF07795">
    <property type="entry name" value="DUF1635"/>
    <property type="match status" value="1"/>
</dbReference>
<protein>
    <submittedName>
        <fullName evidence="3">Uncharacterized protein</fullName>
    </submittedName>
</protein>
<sequence length="305" mass="33700">MEELGSLWSHPHSMDELKQMIFYNTTELESEKTKAFEEMRKNKENLMHLLRLLKTAYQERDEARNQLQKLLRNVTPSPCPSGLQWSFLAPLKANAVTSRTHHTPESNGYYLRHHSSASHFPLEATPLSDFSNADMASSSNDPCSVSCTLGFLNSGKANTVNRASDVIDDLVVGKALPEKGKLLQAVMEAGPLLQTLIWSGTLPRWRNPPPLKPFSIPPVNITGYDPFSSVQAHISDSSRAIQRFTSPSPNFEAPEVAPGTRSGSMLNFIGSYSGSPQGNSQTLSAGVSITTNSHLRTSHKRRKLQ</sequence>
<dbReference type="EMBL" id="JBJKBG010000010">
    <property type="protein sequence ID" value="KAL3720099.1"/>
    <property type="molecule type" value="Genomic_DNA"/>
</dbReference>
<gene>
    <name evidence="3" type="ORF">ACJRO7_005003</name>
</gene>
<keyword evidence="1" id="KW-0175">Coiled coil</keyword>
<dbReference type="Proteomes" id="UP001634007">
    <property type="component" value="Unassembled WGS sequence"/>
</dbReference>